<keyword evidence="2" id="KW-0255">Endonuclease</keyword>
<sequence>DRPAYPAQTPRRLRRGSRRPSLGWSRPRDPGARLALRSGRDRSRHPRWRGTGLRGGPHSARRESRHAGRVDRRSESRALAAPRRTLPPGASRARAAHLARRSRRDRDRSCRAIAQGHAPCQRRGRV</sequence>
<feature type="compositionally biased region" description="Basic residues" evidence="1">
    <location>
        <begin position="94"/>
        <end position="103"/>
    </location>
</feature>
<dbReference type="AlphaFoldDB" id="A0A6J4VST9"/>
<dbReference type="GO" id="GO:0016787">
    <property type="term" value="F:hydrolase activity"/>
    <property type="evidence" value="ECO:0007669"/>
    <property type="project" value="UniProtKB-KW"/>
</dbReference>
<protein>
    <submittedName>
        <fullName evidence="2">Endonuclease</fullName>
        <ecNumber evidence="2">3.1.-.-</ecNumber>
    </submittedName>
</protein>
<dbReference type="EMBL" id="CADCWN010000314">
    <property type="protein sequence ID" value="CAA9586691.1"/>
    <property type="molecule type" value="Genomic_DNA"/>
</dbReference>
<name>A0A6J4VST9_9BACT</name>
<accession>A0A6J4VST9</accession>
<dbReference type="EC" id="3.1.-.-" evidence="2"/>
<organism evidence="2">
    <name type="scientific">uncultured Thermomicrobiales bacterium</name>
    <dbReference type="NCBI Taxonomy" id="1645740"/>
    <lineage>
        <taxon>Bacteria</taxon>
        <taxon>Pseudomonadati</taxon>
        <taxon>Thermomicrobiota</taxon>
        <taxon>Thermomicrobia</taxon>
        <taxon>Thermomicrobiales</taxon>
        <taxon>environmental samples</taxon>
    </lineage>
</organism>
<proteinExistence type="predicted"/>
<feature type="non-terminal residue" evidence="2">
    <location>
        <position position="126"/>
    </location>
</feature>
<feature type="region of interest" description="Disordered" evidence="1">
    <location>
        <begin position="1"/>
        <end position="126"/>
    </location>
</feature>
<keyword evidence="2" id="KW-0378">Hydrolase</keyword>
<gene>
    <name evidence="2" type="ORF">AVDCRST_MAG18-3962</name>
</gene>
<feature type="compositionally biased region" description="Basic and acidic residues" evidence="1">
    <location>
        <begin position="60"/>
        <end position="76"/>
    </location>
</feature>
<evidence type="ECO:0000313" key="2">
    <source>
        <dbReference type="EMBL" id="CAA9586691.1"/>
    </source>
</evidence>
<dbReference type="GO" id="GO:0004519">
    <property type="term" value="F:endonuclease activity"/>
    <property type="evidence" value="ECO:0007669"/>
    <property type="project" value="UniProtKB-KW"/>
</dbReference>
<keyword evidence="2" id="KW-0540">Nuclease</keyword>
<reference evidence="2" key="1">
    <citation type="submission" date="2020-02" db="EMBL/GenBank/DDBJ databases">
        <authorList>
            <person name="Meier V. D."/>
        </authorList>
    </citation>
    <scope>NUCLEOTIDE SEQUENCE</scope>
    <source>
        <strain evidence="2">AVDCRST_MAG18</strain>
    </source>
</reference>
<evidence type="ECO:0000256" key="1">
    <source>
        <dbReference type="SAM" id="MobiDB-lite"/>
    </source>
</evidence>
<feature type="non-terminal residue" evidence="2">
    <location>
        <position position="1"/>
    </location>
</feature>